<dbReference type="GO" id="GO:0016301">
    <property type="term" value="F:kinase activity"/>
    <property type="evidence" value="ECO:0007669"/>
    <property type="project" value="UniProtKB-KW"/>
</dbReference>
<dbReference type="Pfam" id="PF07714">
    <property type="entry name" value="PK_Tyr_Ser-Thr"/>
    <property type="match status" value="1"/>
</dbReference>
<keyword evidence="2" id="KW-0418">Kinase</keyword>
<evidence type="ECO:0000313" key="3">
    <source>
        <dbReference type="Proteomes" id="UP001567538"/>
    </source>
</evidence>
<sequence length="636" mass="70401">MSAIYDNWERLVAAVVKKQQIWELCHQSSSTLSDASYLSSSFGSFEISRSHNLPPKLVLFSQFCPAFDVEDAALASVKLLGTGTYESAYVAMTDDQPRFVVKRVKSEGISELDFKRSMEILGDVRHENVVALRAYYSSSDERLMLHDYYSNGSVHSLLHGQTADVDWETRVKIAVGAARGIAEIHKEFGGMLVHGNIKASNIFLNQHLYGCVSYFVFSNMTKTRLVSTASDVHSFGILLLELLTRKTPAAVNLVKLVNSVKTKERASNVFDPDLLKHPSISEQMIKMLQIGIRCVAKSAKRRPKISKVVEMLVDIDISNRVSRSLDSTSQEGKLVFLEDVKVDPIFEIEYLLAASAEVVGEGSFGASYKITLDNGSIAVVKRFKDVNPTFEDFQKHVELFGRMNHTNIGRLKAYYYGRDEKLLLYDYYTRGCISSLHEIRGVGVTRVEIALGAARGIAHVHGQDQKLVLGNIKSSNIFLNDQNHTIVAFDAGLANLISPERLPRVLDPVYCAPEVANSGEVSQASDVYSFGVVLLELFYEESSQDFASLPELVRSVNHIHECHADLVDIACLGYGDEQVLAQVLLLATDCVGTVAKSRPTIFEVVKALEEIDGVECSSVRSGLESLLENLLPMLSP</sequence>
<protein>
    <submittedName>
        <fullName evidence="2">Inactive receptor kinase</fullName>
    </submittedName>
</protein>
<dbReference type="PANTHER" id="PTHR48010:SF6">
    <property type="entry name" value="OS01G0223600 PROTEIN"/>
    <property type="match status" value="1"/>
</dbReference>
<dbReference type="PROSITE" id="PS50011">
    <property type="entry name" value="PROTEIN_KINASE_DOM"/>
    <property type="match status" value="2"/>
</dbReference>
<keyword evidence="2" id="KW-0675">Receptor</keyword>
<evidence type="ECO:0000313" key="2">
    <source>
        <dbReference type="EMBL" id="KAL1531502.1"/>
    </source>
</evidence>
<dbReference type="InterPro" id="IPR001245">
    <property type="entry name" value="Ser-Thr/Tyr_kinase_cat_dom"/>
</dbReference>
<organism evidence="2 3">
    <name type="scientific">Salvia divinorum</name>
    <name type="common">Maria pastora</name>
    <name type="synonym">Diviner's sage</name>
    <dbReference type="NCBI Taxonomy" id="28513"/>
    <lineage>
        <taxon>Eukaryota</taxon>
        <taxon>Viridiplantae</taxon>
        <taxon>Streptophyta</taxon>
        <taxon>Embryophyta</taxon>
        <taxon>Tracheophyta</taxon>
        <taxon>Spermatophyta</taxon>
        <taxon>Magnoliopsida</taxon>
        <taxon>eudicotyledons</taxon>
        <taxon>Gunneridae</taxon>
        <taxon>Pentapetalae</taxon>
        <taxon>asterids</taxon>
        <taxon>lamiids</taxon>
        <taxon>Lamiales</taxon>
        <taxon>Lamiaceae</taxon>
        <taxon>Nepetoideae</taxon>
        <taxon>Mentheae</taxon>
        <taxon>Salviinae</taxon>
        <taxon>Salvia</taxon>
        <taxon>Salvia subgen. Calosphace</taxon>
    </lineage>
</organism>
<dbReference type="AlphaFoldDB" id="A0ABD1FI39"/>
<proteinExistence type="predicted"/>
<dbReference type="PANTHER" id="PTHR48010">
    <property type="entry name" value="OS05G0588300 PROTEIN"/>
    <property type="match status" value="1"/>
</dbReference>
<keyword evidence="3" id="KW-1185">Reference proteome</keyword>
<feature type="domain" description="Protein kinase" evidence="1">
    <location>
        <begin position="74"/>
        <end position="317"/>
    </location>
</feature>
<dbReference type="InterPro" id="IPR011009">
    <property type="entry name" value="Kinase-like_dom_sf"/>
</dbReference>
<dbReference type="Gene3D" id="1.10.510.10">
    <property type="entry name" value="Transferase(Phosphotransferase) domain 1"/>
    <property type="match status" value="3"/>
</dbReference>
<keyword evidence="2" id="KW-0808">Transferase</keyword>
<dbReference type="SUPFAM" id="SSF56112">
    <property type="entry name" value="Protein kinase-like (PK-like)"/>
    <property type="match status" value="2"/>
</dbReference>
<comment type="caution">
    <text evidence="2">The sequence shown here is derived from an EMBL/GenBank/DDBJ whole genome shotgun (WGS) entry which is preliminary data.</text>
</comment>
<evidence type="ECO:0000259" key="1">
    <source>
        <dbReference type="PROSITE" id="PS50011"/>
    </source>
</evidence>
<dbReference type="Gene3D" id="3.30.200.20">
    <property type="entry name" value="Phosphorylase Kinase, domain 1"/>
    <property type="match status" value="2"/>
</dbReference>
<accession>A0ABD1FI39</accession>
<dbReference type="InterPro" id="IPR050994">
    <property type="entry name" value="At_inactive_RLKs"/>
</dbReference>
<dbReference type="EMBL" id="JBEAFC010000014">
    <property type="protein sequence ID" value="KAL1531502.1"/>
    <property type="molecule type" value="Genomic_DNA"/>
</dbReference>
<feature type="domain" description="Protein kinase" evidence="1">
    <location>
        <begin position="353"/>
        <end position="611"/>
    </location>
</feature>
<name>A0ABD1FI39_SALDI</name>
<dbReference type="Pfam" id="PF00069">
    <property type="entry name" value="Pkinase"/>
    <property type="match status" value="2"/>
</dbReference>
<dbReference type="InterPro" id="IPR000719">
    <property type="entry name" value="Prot_kinase_dom"/>
</dbReference>
<reference evidence="2 3" key="1">
    <citation type="submission" date="2024-06" db="EMBL/GenBank/DDBJ databases">
        <title>A chromosome level genome sequence of Diviner's sage (Salvia divinorum).</title>
        <authorList>
            <person name="Ford S.A."/>
            <person name="Ro D.-K."/>
            <person name="Ness R.W."/>
            <person name="Phillips M.A."/>
        </authorList>
    </citation>
    <scope>NUCLEOTIDE SEQUENCE [LARGE SCALE GENOMIC DNA]</scope>
    <source>
        <strain evidence="2">SAF-2024a</strain>
        <tissue evidence="2">Leaf</tissue>
    </source>
</reference>
<gene>
    <name evidence="2" type="ORF">AAHA92_31633</name>
</gene>
<dbReference type="Proteomes" id="UP001567538">
    <property type="component" value="Unassembled WGS sequence"/>
</dbReference>